<sequence length="186" mass="20809">MKLPFSRILTLALAAALLAVSAPTRAEPPAPLTPVPSLDLARYLGTWYEIARYPNRFQRQCAGSATAQYSMLPDNTVEVRNRCRRADGSMDEAIGLARQVGGRDSARLQVRFAPAWLSWLPQVWGDYWVIDLDPNYQLVTVSEPRRQYLWILARTPTVDPGAYQALLARLVRQGFDPGRLQSAAQP</sequence>
<dbReference type="SUPFAM" id="SSF50814">
    <property type="entry name" value="Lipocalins"/>
    <property type="match status" value="1"/>
</dbReference>
<evidence type="ECO:0000313" key="4">
    <source>
        <dbReference type="EMBL" id="MCS0610463.1"/>
    </source>
</evidence>
<feature type="domain" description="Lipocalin/cytosolic fatty-acid binding" evidence="3">
    <location>
        <begin position="38"/>
        <end position="185"/>
    </location>
</feature>
<protein>
    <recommendedName>
        <fullName evidence="2">Outer membrane lipoprotein Blc</fullName>
    </recommendedName>
</protein>
<dbReference type="InterPro" id="IPR022272">
    <property type="entry name" value="Lipocalin_CS"/>
</dbReference>
<dbReference type="InterPro" id="IPR002446">
    <property type="entry name" value="Lipocalin_bac"/>
</dbReference>
<comment type="caution">
    <text evidence="4">The sequence shown here is derived from an EMBL/GenBank/DDBJ whole genome shotgun (WGS) entry which is preliminary data.</text>
</comment>
<dbReference type="InterPro" id="IPR047202">
    <property type="entry name" value="Lipocalin_Blc-like_dom"/>
</dbReference>
<comment type="subcellular location">
    <subcellularLocation>
        <location evidence="2">Cell outer membrane</location>
    </subcellularLocation>
</comment>
<accession>A0ABT2BPL6</accession>
<keyword evidence="2" id="KW-0732">Signal</keyword>
<comment type="function">
    <text evidence="2">Involved in the storage or transport of lipids necessary for membrane maintenance under stressful conditions. Displays a binding preference for lysophospholipids.</text>
</comment>
<dbReference type="PROSITE" id="PS00213">
    <property type="entry name" value="LIPOCALIN"/>
    <property type="match status" value="1"/>
</dbReference>
<dbReference type="CDD" id="cd19438">
    <property type="entry name" value="lipocalin_Blc-like"/>
    <property type="match status" value="1"/>
</dbReference>
<keyword evidence="2" id="KW-0472">Membrane</keyword>
<dbReference type="PANTHER" id="PTHR10612">
    <property type="entry name" value="APOLIPOPROTEIN D"/>
    <property type="match status" value="1"/>
</dbReference>
<comment type="similarity">
    <text evidence="1 2">Belongs to the calycin superfamily. Lipocalin family.</text>
</comment>
<dbReference type="RefSeq" id="WP_258858047.1">
    <property type="nucleotide sequence ID" value="NZ_JANUGV010000007.1"/>
</dbReference>
<dbReference type="PANTHER" id="PTHR10612:SF34">
    <property type="entry name" value="APOLIPOPROTEIN D"/>
    <property type="match status" value="1"/>
</dbReference>
<dbReference type="InterPro" id="IPR022271">
    <property type="entry name" value="Lipocalin_ApoD"/>
</dbReference>
<keyword evidence="5" id="KW-1185">Reference proteome</keyword>
<evidence type="ECO:0000313" key="5">
    <source>
        <dbReference type="Proteomes" id="UP001205861"/>
    </source>
</evidence>
<keyword evidence="2" id="KW-0446">Lipid-binding</keyword>
<evidence type="ECO:0000259" key="3">
    <source>
        <dbReference type="Pfam" id="PF08212"/>
    </source>
</evidence>
<keyword evidence="2" id="KW-0998">Cell outer membrane</keyword>
<name>A0ABT2BPL6_9BURK</name>
<proteinExistence type="inferred from homology"/>
<evidence type="ECO:0000256" key="1">
    <source>
        <dbReference type="ARBA" id="ARBA00006889"/>
    </source>
</evidence>
<dbReference type="Gene3D" id="2.40.128.20">
    <property type="match status" value="1"/>
</dbReference>
<feature type="chain" id="PRO_5045016989" description="Outer membrane lipoprotein Blc" evidence="2">
    <location>
        <begin position="27"/>
        <end position="186"/>
    </location>
</feature>
<dbReference type="Proteomes" id="UP001205861">
    <property type="component" value="Unassembled WGS sequence"/>
</dbReference>
<dbReference type="PRINTS" id="PR01171">
    <property type="entry name" value="BCTLIPOCALIN"/>
</dbReference>
<dbReference type="PIRSF" id="PIRSF036893">
    <property type="entry name" value="Lipocalin_ApoD"/>
    <property type="match status" value="1"/>
</dbReference>
<keyword evidence="2" id="KW-0449">Lipoprotein</keyword>
<evidence type="ECO:0000256" key="2">
    <source>
        <dbReference type="PIRNR" id="PIRNR036893"/>
    </source>
</evidence>
<dbReference type="InterPro" id="IPR012674">
    <property type="entry name" value="Calycin"/>
</dbReference>
<comment type="subunit">
    <text evidence="2">Homodimer.</text>
</comment>
<dbReference type="Pfam" id="PF08212">
    <property type="entry name" value="Lipocalin_2"/>
    <property type="match status" value="1"/>
</dbReference>
<dbReference type="EMBL" id="JANUGV010000007">
    <property type="protein sequence ID" value="MCS0610463.1"/>
    <property type="molecule type" value="Genomic_DNA"/>
</dbReference>
<feature type="signal peptide" evidence="2">
    <location>
        <begin position="1"/>
        <end position="26"/>
    </location>
</feature>
<reference evidence="4 5" key="1">
    <citation type="submission" date="2022-08" db="EMBL/GenBank/DDBJ databases">
        <title>Reclassification of Massilia species as members of the genera Telluria, Duganella, Pseudoduganella, Mokoshia gen. nov. and Zemynaea gen. nov. using orthogonal and non-orthogonal genome-based approaches.</title>
        <authorList>
            <person name="Bowman J.P."/>
        </authorList>
    </citation>
    <scope>NUCLEOTIDE SEQUENCE [LARGE SCALE GENOMIC DNA]</scope>
    <source>
        <strain evidence="4 5">JCM 31607</strain>
    </source>
</reference>
<organism evidence="4 5">
    <name type="scientific">Massilia solisilvae</name>
    <dbReference type="NCBI Taxonomy" id="1811225"/>
    <lineage>
        <taxon>Bacteria</taxon>
        <taxon>Pseudomonadati</taxon>
        <taxon>Pseudomonadota</taxon>
        <taxon>Betaproteobacteria</taxon>
        <taxon>Burkholderiales</taxon>
        <taxon>Oxalobacteraceae</taxon>
        <taxon>Telluria group</taxon>
        <taxon>Massilia</taxon>
    </lineage>
</organism>
<dbReference type="InterPro" id="IPR000566">
    <property type="entry name" value="Lipocln_cytosolic_FA-bd_dom"/>
</dbReference>
<gene>
    <name evidence="4" type="ORF">NX773_20035</name>
</gene>